<dbReference type="AlphaFoldDB" id="A0A2A9NKJ5"/>
<evidence type="ECO:0000313" key="1">
    <source>
        <dbReference type="EMBL" id="PFH49854.1"/>
    </source>
</evidence>
<dbReference type="Proteomes" id="UP000242287">
    <property type="component" value="Unassembled WGS sequence"/>
</dbReference>
<proteinExistence type="predicted"/>
<reference evidence="1 2" key="1">
    <citation type="submission" date="2014-02" db="EMBL/GenBank/DDBJ databases">
        <title>Transposable element dynamics among asymbiotic and ectomycorrhizal Amanita fungi.</title>
        <authorList>
            <consortium name="DOE Joint Genome Institute"/>
            <person name="Hess J."/>
            <person name="Skrede I."/>
            <person name="Wolfe B."/>
            <person name="LaButti K."/>
            <person name="Ohm R.A."/>
            <person name="Grigoriev I.V."/>
            <person name="Pringle A."/>
        </authorList>
    </citation>
    <scope>NUCLEOTIDE SEQUENCE [LARGE SCALE GENOMIC DNA]</scope>
    <source>
        <strain evidence="1 2">SKay4041</strain>
    </source>
</reference>
<evidence type="ECO:0000313" key="2">
    <source>
        <dbReference type="Proteomes" id="UP000242287"/>
    </source>
</evidence>
<gene>
    <name evidence="1" type="ORF">AMATHDRAFT_62387</name>
</gene>
<organism evidence="1 2">
    <name type="scientific">Amanita thiersii Skay4041</name>
    <dbReference type="NCBI Taxonomy" id="703135"/>
    <lineage>
        <taxon>Eukaryota</taxon>
        <taxon>Fungi</taxon>
        <taxon>Dikarya</taxon>
        <taxon>Basidiomycota</taxon>
        <taxon>Agaricomycotina</taxon>
        <taxon>Agaricomycetes</taxon>
        <taxon>Agaricomycetidae</taxon>
        <taxon>Agaricales</taxon>
        <taxon>Pluteineae</taxon>
        <taxon>Amanitaceae</taxon>
        <taxon>Amanita</taxon>
    </lineage>
</organism>
<keyword evidence="2" id="KW-1185">Reference proteome</keyword>
<name>A0A2A9NKJ5_9AGAR</name>
<dbReference type="EMBL" id="KZ302018">
    <property type="protein sequence ID" value="PFH49854.1"/>
    <property type="molecule type" value="Genomic_DNA"/>
</dbReference>
<sequence>MIRRLKIMKKIKVDGCGVRACVRDGVNDDVSGGGLLALVRYAEILYVLSRHIRASCLCFLLLDRPFARSVLGCLVIPSL</sequence>
<accession>A0A2A9NKJ5</accession>
<protein>
    <submittedName>
        <fullName evidence="1">Uncharacterized protein</fullName>
    </submittedName>
</protein>